<accession>A0AAV8Z6E4</accession>
<sequence>MCIYNILHSEGYPRGYERENSGYPAGVASGLCIRSLLRYGSDLQEEYIENIRCYRLRAKYFLPKDRILPFPKDDYVEYHKDSRRHKKTAVPHVGVEGQREDVGHSGFIAESEERAPAKEKQFLSPPLPNLLEFSACLYKDLIPYSEPYFDTTKTLLSTPNPKNTSDLISLAPGADFFRPVYLKRNITKTKVKCTGINVYPAHTFWNGLNGLKRDMKRPKTIRAPDGPQLTADSITAY</sequence>
<evidence type="ECO:0000313" key="3">
    <source>
        <dbReference type="Proteomes" id="UP001162162"/>
    </source>
</evidence>
<dbReference type="Proteomes" id="UP001162162">
    <property type="component" value="Unassembled WGS sequence"/>
</dbReference>
<reference evidence="2" key="1">
    <citation type="journal article" date="2023" name="Insect Mol. Biol.">
        <title>Genome sequencing provides insights into the evolution of gene families encoding plant cell wall-degrading enzymes in longhorned beetles.</title>
        <authorList>
            <person name="Shin N.R."/>
            <person name="Okamura Y."/>
            <person name="Kirsch R."/>
            <person name="Pauchet Y."/>
        </authorList>
    </citation>
    <scope>NUCLEOTIDE SEQUENCE</scope>
    <source>
        <strain evidence="2">AMC_N1</strain>
    </source>
</reference>
<dbReference type="AlphaFoldDB" id="A0AAV8Z6E4"/>
<protein>
    <submittedName>
        <fullName evidence="2">Uncharacterized protein</fullName>
    </submittedName>
</protein>
<keyword evidence="3" id="KW-1185">Reference proteome</keyword>
<evidence type="ECO:0000256" key="1">
    <source>
        <dbReference type="SAM" id="MobiDB-lite"/>
    </source>
</evidence>
<dbReference type="EMBL" id="JAPWTK010000011">
    <property type="protein sequence ID" value="KAJ8959822.1"/>
    <property type="molecule type" value="Genomic_DNA"/>
</dbReference>
<feature type="region of interest" description="Disordered" evidence="1">
    <location>
        <begin position="218"/>
        <end position="237"/>
    </location>
</feature>
<gene>
    <name evidence="2" type="ORF">NQ318_011554</name>
</gene>
<organism evidence="2 3">
    <name type="scientific">Aromia moschata</name>
    <dbReference type="NCBI Taxonomy" id="1265417"/>
    <lineage>
        <taxon>Eukaryota</taxon>
        <taxon>Metazoa</taxon>
        <taxon>Ecdysozoa</taxon>
        <taxon>Arthropoda</taxon>
        <taxon>Hexapoda</taxon>
        <taxon>Insecta</taxon>
        <taxon>Pterygota</taxon>
        <taxon>Neoptera</taxon>
        <taxon>Endopterygota</taxon>
        <taxon>Coleoptera</taxon>
        <taxon>Polyphaga</taxon>
        <taxon>Cucujiformia</taxon>
        <taxon>Chrysomeloidea</taxon>
        <taxon>Cerambycidae</taxon>
        <taxon>Cerambycinae</taxon>
        <taxon>Callichromatini</taxon>
        <taxon>Aromia</taxon>
    </lineage>
</organism>
<proteinExistence type="predicted"/>
<comment type="caution">
    <text evidence="2">The sequence shown here is derived from an EMBL/GenBank/DDBJ whole genome shotgun (WGS) entry which is preliminary data.</text>
</comment>
<name>A0AAV8Z6E4_9CUCU</name>
<evidence type="ECO:0000313" key="2">
    <source>
        <dbReference type="EMBL" id="KAJ8959822.1"/>
    </source>
</evidence>